<dbReference type="SMART" id="SM00487">
    <property type="entry name" value="DEXDc"/>
    <property type="match status" value="1"/>
</dbReference>
<dbReference type="InterPro" id="IPR011545">
    <property type="entry name" value="DEAD/DEAH_box_helicase_dom"/>
</dbReference>
<dbReference type="GO" id="GO:0043138">
    <property type="term" value="F:3'-5' DNA helicase activity"/>
    <property type="evidence" value="ECO:0007669"/>
    <property type="project" value="TreeGrafter"/>
</dbReference>
<evidence type="ECO:0000256" key="2">
    <source>
        <dbReference type="ARBA" id="ARBA00023125"/>
    </source>
</evidence>
<dbReference type="Gene3D" id="3.40.50.300">
    <property type="entry name" value="P-loop containing nucleotide triphosphate hydrolases"/>
    <property type="match status" value="1"/>
</dbReference>
<dbReference type="SUPFAM" id="SSF52540">
    <property type="entry name" value="P-loop containing nucleoside triphosphate hydrolases"/>
    <property type="match status" value="1"/>
</dbReference>
<reference evidence="6 7" key="1">
    <citation type="submission" date="2019-10" db="EMBL/GenBank/DDBJ databases">
        <title>Assembly and Annotation for the nematode Trichostrongylus colubriformis.</title>
        <authorList>
            <person name="Martin J."/>
        </authorList>
    </citation>
    <scope>NUCLEOTIDE SEQUENCE [LARGE SCALE GENOMIC DNA]</scope>
    <source>
        <strain evidence="6">G859</strain>
        <tissue evidence="6">Whole worm</tissue>
    </source>
</reference>
<comment type="similarity">
    <text evidence="1">Belongs to the helicase family. RecQ subfamily.</text>
</comment>
<evidence type="ECO:0000313" key="6">
    <source>
        <dbReference type="EMBL" id="KAK5966670.1"/>
    </source>
</evidence>
<dbReference type="PANTHER" id="PTHR13710:SF153">
    <property type="entry name" value="RECQ-LIKE DNA HELICASE BLM"/>
    <property type="match status" value="1"/>
</dbReference>
<dbReference type="EMBL" id="WIXE01023256">
    <property type="protein sequence ID" value="KAK5966670.1"/>
    <property type="molecule type" value="Genomic_DNA"/>
</dbReference>
<dbReference type="GO" id="GO:0005524">
    <property type="term" value="F:ATP binding"/>
    <property type="evidence" value="ECO:0007669"/>
    <property type="project" value="InterPro"/>
</dbReference>
<gene>
    <name evidence="6" type="ORF">GCK32_005748</name>
</gene>
<sequence length="433" mass="47866">MSTVKQRYEAVRPRERVEFGGFRFVIPSLNFQVPKFQCCNGAHEGVVEPEHQTDSFDLSECVEEVKSIARSTPSINESPATGSTCMPSTSQASLTSKVVPPAVSVVKCASSTPAARVAPIPSKSHSLSGAPSTSSVDRLPLLANPNTLNAVSNDVAPESDEEILFQDEPSDDIIFHDEEATTGNDSFDEIEYLDTVAVPGAKVHHYDSDDSFNDEVILTQSQQVDSGGKRHDMHGQFRGFMKDDGDEFEDEVAALGEELRDQLYKTLKEKFGFNSFRHRQKTAITAIMLGHDAFVLMPTGAGKSLCYQLPAVLSEGVTIVISPLKSLIEDQRSKMRDLGIPCEALTSVLNDDEQTVIYNRLMCSPPDIKLLYVTPEKISASGRLASVFGSLHRRNFLTRFVIDEAHCVSQWGHDFRPDYTKLQSLRRDYAQPK</sequence>
<proteinExistence type="inferred from homology"/>
<protein>
    <submittedName>
        <fullName evidence="6">DEAD/DEAH box helicase</fullName>
    </submittedName>
</protein>
<evidence type="ECO:0000259" key="5">
    <source>
        <dbReference type="PROSITE" id="PS51192"/>
    </source>
</evidence>
<dbReference type="AlphaFoldDB" id="A0AAN8FCL5"/>
<dbReference type="PANTHER" id="PTHR13710">
    <property type="entry name" value="DNA HELICASE RECQ FAMILY MEMBER"/>
    <property type="match status" value="1"/>
</dbReference>
<dbReference type="Proteomes" id="UP001331761">
    <property type="component" value="Unassembled WGS sequence"/>
</dbReference>
<evidence type="ECO:0000256" key="1">
    <source>
        <dbReference type="ARBA" id="ARBA00005446"/>
    </source>
</evidence>
<dbReference type="GO" id="GO:0000724">
    <property type="term" value="P:double-strand break repair via homologous recombination"/>
    <property type="evidence" value="ECO:0007669"/>
    <property type="project" value="TreeGrafter"/>
</dbReference>
<dbReference type="GO" id="GO:0005634">
    <property type="term" value="C:nucleus"/>
    <property type="evidence" value="ECO:0007669"/>
    <property type="project" value="TreeGrafter"/>
</dbReference>
<dbReference type="GO" id="GO:0005694">
    <property type="term" value="C:chromosome"/>
    <property type="evidence" value="ECO:0007669"/>
    <property type="project" value="TreeGrafter"/>
</dbReference>
<dbReference type="FunFam" id="3.40.50.300:FF:001389">
    <property type="entry name" value="ATP-dependent DNA helicase RecQ"/>
    <property type="match status" value="1"/>
</dbReference>
<keyword evidence="4" id="KW-0539">Nucleus</keyword>
<dbReference type="InterPro" id="IPR014001">
    <property type="entry name" value="Helicase_ATP-bd"/>
</dbReference>
<dbReference type="InterPro" id="IPR027417">
    <property type="entry name" value="P-loop_NTPase"/>
</dbReference>
<evidence type="ECO:0000256" key="4">
    <source>
        <dbReference type="ARBA" id="ARBA00023242"/>
    </source>
</evidence>
<keyword evidence="6" id="KW-0067">ATP-binding</keyword>
<dbReference type="PROSITE" id="PS51192">
    <property type="entry name" value="HELICASE_ATP_BIND_1"/>
    <property type="match status" value="1"/>
</dbReference>
<keyword evidence="7" id="KW-1185">Reference proteome</keyword>
<feature type="domain" description="Helicase ATP-binding" evidence="5">
    <location>
        <begin position="284"/>
        <end position="433"/>
    </location>
</feature>
<feature type="non-terminal residue" evidence="6">
    <location>
        <position position="433"/>
    </location>
</feature>
<comment type="caution">
    <text evidence="6">The sequence shown here is derived from an EMBL/GenBank/DDBJ whole genome shotgun (WGS) entry which is preliminary data.</text>
</comment>
<keyword evidence="6" id="KW-0347">Helicase</keyword>
<evidence type="ECO:0000256" key="3">
    <source>
        <dbReference type="ARBA" id="ARBA00023235"/>
    </source>
</evidence>
<dbReference type="GO" id="GO:0005737">
    <property type="term" value="C:cytoplasm"/>
    <property type="evidence" value="ECO:0007669"/>
    <property type="project" value="TreeGrafter"/>
</dbReference>
<accession>A0AAN8FCL5</accession>
<keyword evidence="2" id="KW-0238">DNA-binding</keyword>
<dbReference type="Pfam" id="PF00270">
    <property type="entry name" value="DEAD"/>
    <property type="match status" value="1"/>
</dbReference>
<organism evidence="6 7">
    <name type="scientific">Trichostrongylus colubriformis</name>
    <name type="common">Black scour worm</name>
    <dbReference type="NCBI Taxonomy" id="6319"/>
    <lineage>
        <taxon>Eukaryota</taxon>
        <taxon>Metazoa</taxon>
        <taxon>Ecdysozoa</taxon>
        <taxon>Nematoda</taxon>
        <taxon>Chromadorea</taxon>
        <taxon>Rhabditida</taxon>
        <taxon>Rhabditina</taxon>
        <taxon>Rhabditomorpha</taxon>
        <taxon>Strongyloidea</taxon>
        <taxon>Trichostrongylidae</taxon>
        <taxon>Trichostrongylus</taxon>
    </lineage>
</organism>
<evidence type="ECO:0000313" key="7">
    <source>
        <dbReference type="Proteomes" id="UP001331761"/>
    </source>
</evidence>
<dbReference type="GO" id="GO:0009378">
    <property type="term" value="F:four-way junction helicase activity"/>
    <property type="evidence" value="ECO:0007669"/>
    <property type="project" value="TreeGrafter"/>
</dbReference>
<keyword evidence="3" id="KW-0413">Isomerase</keyword>
<keyword evidence="6" id="KW-0547">Nucleotide-binding</keyword>
<keyword evidence="6" id="KW-0378">Hydrolase</keyword>
<name>A0AAN8FCL5_TRICO</name>
<dbReference type="GO" id="GO:0003677">
    <property type="term" value="F:DNA binding"/>
    <property type="evidence" value="ECO:0007669"/>
    <property type="project" value="UniProtKB-KW"/>
</dbReference>